<dbReference type="EMBL" id="VTRU01000001">
    <property type="protein sequence ID" value="TZF99273.1"/>
    <property type="molecule type" value="Genomic_DNA"/>
</dbReference>
<keyword evidence="1" id="KW-0812">Transmembrane</keyword>
<dbReference type="RefSeq" id="WP_149386394.1">
    <property type="nucleotide sequence ID" value="NZ_VTRU01000001.1"/>
</dbReference>
<dbReference type="InterPro" id="IPR007492">
    <property type="entry name" value="LytTR_DNA-bd_dom"/>
</dbReference>
<dbReference type="SMART" id="SM00850">
    <property type="entry name" value="LytTR"/>
    <property type="match status" value="1"/>
</dbReference>
<dbReference type="PANTHER" id="PTHR37299">
    <property type="entry name" value="TRANSCRIPTIONAL REGULATOR-RELATED"/>
    <property type="match status" value="1"/>
</dbReference>
<dbReference type="GO" id="GO:0003677">
    <property type="term" value="F:DNA binding"/>
    <property type="evidence" value="ECO:0007669"/>
    <property type="project" value="InterPro"/>
</dbReference>
<keyword evidence="4" id="KW-1185">Reference proteome</keyword>
<feature type="transmembrane region" description="Helical" evidence="1">
    <location>
        <begin position="21"/>
        <end position="38"/>
    </location>
</feature>
<feature type="transmembrane region" description="Helical" evidence="1">
    <location>
        <begin position="89"/>
        <end position="114"/>
    </location>
</feature>
<name>A0A5D8ZYD4_9FLAO</name>
<dbReference type="Pfam" id="PF04397">
    <property type="entry name" value="LytTR"/>
    <property type="match status" value="1"/>
</dbReference>
<dbReference type="InterPro" id="IPR046947">
    <property type="entry name" value="LytR-like"/>
</dbReference>
<evidence type="ECO:0000256" key="1">
    <source>
        <dbReference type="SAM" id="Phobius"/>
    </source>
</evidence>
<reference evidence="3 4" key="1">
    <citation type="submission" date="2019-08" db="EMBL/GenBank/DDBJ databases">
        <title>Draft genome sequence of Chryseobacterium sp. Gsoil 183.</title>
        <authorList>
            <person name="Im W.-T."/>
        </authorList>
    </citation>
    <scope>NUCLEOTIDE SEQUENCE [LARGE SCALE GENOMIC DNA]</scope>
    <source>
        <strain evidence="3 4">Gsoil 183</strain>
        <plasmid evidence="3">unnamed1</plasmid>
    </source>
</reference>
<dbReference type="OrthoDB" id="2962330at2"/>
<geneLocation type="plasmid" evidence="3">
    <name>unnamed1</name>
</geneLocation>
<evidence type="ECO:0000313" key="3">
    <source>
        <dbReference type="EMBL" id="TZF99273.1"/>
    </source>
</evidence>
<protein>
    <submittedName>
        <fullName evidence="3">LytTR family transcriptional regulator</fullName>
    </submittedName>
</protein>
<accession>A0A5D8ZYD4</accession>
<feature type="domain" description="HTH LytTR-type" evidence="2">
    <location>
        <begin position="169"/>
        <end position="273"/>
    </location>
</feature>
<dbReference type="Gene3D" id="2.40.50.1020">
    <property type="entry name" value="LytTr DNA-binding domain"/>
    <property type="match status" value="1"/>
</dbReference>
<dbReference type="PROSITE" id="PS50930">
    <property type="entry name" value="HTH_LYTTR"/>
    <property type="match status" value="1"/>
</dbReference>
<keyword evidence="1" id="KW-0472">Membrane</keyword>
<keyword evidence="1" id="KW-1133">Transmembrane helix</keyword>
<dbReference type="PANTHER" id="PTHR37299:SF1">
    <property type="entry name" value="STAGE 0 SPORULATION PROTEIN A HOMOLOG"/>
    <property type="match status" value="1"/>
</dbReference>
<dbReference type="SUPFAM" id="SSF50118">
    <property type="entry name" value="Cell growth inhibitor/plasmid maintenance toxic component"/>
    <property type="match status" value="1"/>
</dbReference>
<gene>
    <name evidence="3" type="ORF">FW781_04930</name>
</gene>
<proteinExistence type="predicted"/>
<feature type="transmembrane region" description="Helical" evidence="1">
    <location>
        <begin position="134"/>
        <end position="150"/>
    </location>
</feature>
<organism evidence="3 4">
    <name type="scientific">Chryseobacterium panacisoli</name>
    <dbReference type="NCBI Taxonomy" id="1807141"/>
    <lineage>
        <taxon>Bacteria</taxon>
        <taxon>Pseudomonadati</taxon>
        <taxon>Bacteroidota</taxon>
        <taxon>Flavobacteriia</taxon>
        <taxon>Flavobacteriales</taxon>
        <taxon>Weeksellaceae</taxon>
        <taxon>Chryseobacterium group</taxon>
        <taxon>Chryseobacterium</taxon>
    </lineage>
</organism>
<evidence type="ECO:0000313" key="4">
    <source>
        <dbReference type="Proteomes" id="UP000323884"/>
    </source>
</evidence>
<evidence type="ECO:0000259" key="2">
    <source>
        <dbReference type="PROSITE" id="PS50930"/>
    </source>
</evidence>
<sequence>MTHPILNIKTEWNFAPGIRKLLILLSGAVLFVVGLTIFQDFLESKRNGYGFYFSESLLFKTVWFLYIPMLMIVYKKLKSNTLTRLSKTIFLIVSAIILHIFMLSGIAAGISFFFFHWQYDLFKFLSYTVTHDSYTLVIIYTGFVWSFRLISIPQQVNVSSEIKPTQPAIVINNGKDNVIIQVEDIIQITSATPYVSIHVKDKKYLHSETLKSMHEKLNSKAFVRVHKSTLVNLSKVISFKSRLNGDYDLQLTDGSMVRLSRTYSAEFKKQFHMKSSGHNINSSG</sequence>
<dbReference type="AlphaFoldDB" id="A0A5D8ZYD4"/>
<dbReference type="GO" id="GO:0000156">
    <property type="term" value="F:phosphorelay response regulator activity"/>
    <property type="evidence" value="ECO:0007669"/>
    <property type="project" value="InterPro"/>
</dbReference>
<dbReference type="Proteomes" id="UP000323884">
    <property type="component" value="Unassembled WGS sequence"/>
</dbReference>
<keyword evidence="3" id="KW-0614">Plasmid</keyword>
<comment type="caution">
    <text evidence="3">The sequence shown here is derived from an EMBL/GenBank/DDBJ whole genome shotgun (WGS) entry which is preliminary data.</text>
</comment>